<dbReference type="Proteomes" id="UP000274391">
    <property type="component" value="Unassembled WGS sequence"/>
</dbReference>
<evidence type="ECO:0000259" key="1">
    <source>
        <dbReference type="PROSITE" id="PS51340"/>
    </source>
</evidence>
<feature type="domain" description="MOSC" evidence="1">
    <location>
        <begin position="26"/>
        <end position="159"/>
    </location>
</feature>
<dbReference type="Pfam" id="PF03473">
    <property type="entry name" value="MOSC"/>
    <property type="match status" value="1"/>
</dbReference>
<dbReference type="PROSITE" id="PS51340">
    <property type="entry name" value="MOSC"/>
    <property type="match status" value="1"/>
</dbReference>
<dbReference type="InterPro" id="IPR011037">
    <property type="entry name" value="Pyrv_Knase-like_insert_dom_sf"/>
</dbReference>
<dbReference type="GO" id="GO:0030170">
    <property type="term" value="F:pyridoxal phosphate binding"/>
    <property type="evidence" value="ECO:0007669"/>
    <property type="project" value="InterPro"/>
</dbReference>
<dbReference type="InterPro" id="IPR052353">
    <property type="entry name" value="Benzoxazolinone_Detox_Enz"/>
</dbReference>
<dbReference type="Gene3D" id="2.40.33.20">
    <property type="entry name" value="PK beta-barrel domain-like"/>
    <property type="match status" value="1"/>
</dbReference>
<dbReference type="EMBL" id="RQVS01000017">
    <property type="protein sequence ID" value="RRJ85822.1"/>
    <property type="molecule type" value="Genomic_DNA"/>
</dbReference>
<accession>A0A3P3VSP7</accession>
<dbReference type="Pfam" id="PF03475">
    <property type="entry name" value="YiiM_3-alpha"/>
    <property type="match status" value="1"/>
</dbReference>
<proteinExistence type="predicted"/>
<dbReference type="GO" id="GO:0003824">
    <property type="term" value="F:catalytic activity"/>
    <property type="evidence" value="ECO:0007669"/>
    <property type="project" value="InterPro"/>
</dbReference>
<evidence type="ECO:0000313" key="2">
    <source>
        <dbReference type="EMBL" id="RRJ85822.1"/>
    </source>
</evidence>
<protein>
    <submittedName>
        <fullName evidence="2">MOSC domain-containing protein</fullName>
    </submittedName>
</protein>
<dbReference type="InterPro" id="IPR005302">
    <property type="entry name" value="MoCF_Sase_C"/>
</dbReference>
<dbReference type="OrthoDB" id="9786134at2"/>
<keyword evidence="3" id="KW-1185">Reference proteome</keyword>
<gene>
    <name evidence="2" type="ORF">EG850_11605</name>
</gene>
<comment type="caution">
    <text evidence="2">The sequence shown here is derived from an EMBL/GenBank/DDBJ whole genome shotgun (WGS) entry which is preliminary data.</text>
</comment>
<dbReference type="PANTHER" id="PTHR30212:SF2">
    <property type="entry name" value="PROTEIN YIIM"/>
    <property type="match status" value="1"/>
</dbReference>
<name>A0A3P3VSP7_9MICO</name>
<evidence type="ECO:0000313" key="3">
    <source>
        <dbReference type="Proteomes" id="UP000274391"/>
    </source>
</evidence>
<dbReference type="GO" id="GO:0030151">
    <property type="term" value="F:molybdenum ion binding"/>
    <property type="evidence" value="ECO:0007669"/>
    <property type="project" value="InterPro"/>
</dbReference>
<dbReference type="AlphaFoldDB" id="A0A3P3VSP7"/>
<organism evidence="2 3">
    <name type="scientific">Gulosibacter macacae</name>
    <dbReference type="NCBI Taxonomy" id="2488791"/>
    <lineage>
        <taxon>Bacteria</taxon>
        <taxon>Bacillati</taxon>
        <taxon>Actinomycetota</taxon>
        <taxon>Actinomycetes</taxon>
        <taxon>Micrococcales</taxon>
        <taxon>Microbacteriaceae</taxon>
        <taxon>Gulosibacter</taxon>
    </lineage>
</organism>
<reference evidence="2 3" key="1">
    <citation type="submission" date="2018-11" db="EMBL/GenBank/DDBJ databases">
        <title>YIM 102482-1 draft genome.</title>
        <authorList>
            <person name="Li G."/>
            <person name="Jiang Y."/>
        </authorList>
    </citation>
    <scope>NUCLEOTIDE SEQUENCE [LARGE SCALE GENOMIC DNA]</scope>
    <source>
        <strain evidence="2 3">YIM 102482-1</strain>
    </source>
</reference>
<sequence>MRAVRTGEVRVQQWGGREISTGAAKSVAVAPVRATATGLIGDAQGNLRVHGGPEKAICCYAAEHYAQWRADGIELPDGALFENLTLEGVVDADVHLGDVFELGRIRVQVTQPRRPCTTVSARWERRELPRLMQDRGRVGYYLRVLVEGEIAAGDRMHLIERLPNSVSVAEVNRIMNVDRTDREGIARLLASPELPERWRATLERRLAGELEDDSARLGT</sequence>
<dbReference type="PANTHER" id="PTHR30212">
    <property type="entry name" value="PROTEIN YIIM"/>
    <property type="match status" value="1"/>
</dbReference>
<dbReference type="SUPFAM" id="SSF50800">
    <property type="entry name" value="PK beta-barrel domain-like"/>
    <property type="match status" value="1"/>
</dbReference>
<dbReference type="InterPro" id="IPR005163">
    <property type="entry name" value="Tri_helical_YiiM-like"/>
</dbReference>